<dbReference type="AlphaFoldDB" id="A0A835BPQ4"/>
<evidence type="ECO:0000313" key="4">
    <source>
        <dbReference type="Proteomes" id="UP000636709"/>
    </source>
</evidence>
<sequence length="204" mass="21782">MAAPKIIHFAHPGHELKLRDDYHLPRYCDMCTEKIDASGGYSCHHLLCDFDLHKECATYPETLSSFFVHPWHDLTLSSSAPNVPAGVAFLYRCAPCGFAMHPRCSRLPREVHSELHPEHSLDAVGGMGTCAACAKPCYVWLYRCGVCNVDLHIDCLHGAKPPLSNGGTGAAGGAAAAGGQPGSAKLVGSIVELGTSVVNMIDNN</sequence>
<proteinExistence type="predicted"/>
<feature type="domain" description="DC1" evidence="2">
    <location>
        <begin position="115"/>
        <end position="155"/>
    </location>
</feature>
<accession>A0A835BPQ4</accession>
<dbReference type="SUPFAM" id="SSF57889">
    <property type="entry name" value="Cysteine-rich domain"/>
    <property type="match status" value="2"/>
</dbReference>
<feature type="domain" description="DC1" evidence="2">
    <location>
        <begin position="10"/>
        <end position="57"/>
    </location>
</feature>
<organism evidence="3 4">
    <name type="scientific">Digitaria exilis</name>
    <dbReference type="NCBI Taxonomy" id="1010633"/>
    <lineage>
        <taxon>Eukaryota</taxon>
        <taxon>Viridiplantae</taxon>
        <taxon>Streptophyta</taxon>
        <taxon>Embryophyta</taxon>
        <taxon>Tracheophyta</taxon>
        <taxon>Spermatophyta</taxon>
        <taxon>Magnoliopsida</taxon>
        <taxon>Liliopsida</taxon>
        <taxon>Poales</taxon>
        <taxon>Poaceae</taxon>
        <taxon>PACMAD clade</taxon>
        <taxon>Panicoideae</taxon>
        <taxon>Panicodae</taxon>
        <taxon>Paniceae</taxon>
        <taxon>Anthephorinae</taxon>
        <taxon>Digitaria</taxon>
    </lineage>
</organism>
<dbReference type="OrthoDB" id="1906545at2759"/>
<protein>
    <recommendedName>
        <fullName evidence="2">DC1 domain-containing protein</fullName>
    </recommendedName>
</protein>
<keyword evidence="1" id="KW-0677">Repeat</keyword>
<evidence type="ECO:0000259" key="2">
    <source>
        <dbReference type="Pfam" id="PF03107"/>
    </source>
</evidence>
<dbReference type="PANTHER" id="PTHR47841:SF7">
    <property type="entry name" value="CYSTEINE_HISTIDINE-RICH C1 DOMAIN PROTEIN"/>
    <property type="match status" value="1"/>
</dbReference>
<name>A0A835BPQ4_9POAL</name>
<dbReference type="EMBL" id="JACEFO010001880">
    <property type="protein sequence ID" value="KAF8696753.1"/>
    <property type="molecule type" value="Genomic_DNA"/>
</dbReference>
<evidence type="ECO:0000313" key="3">
    <source>
        <dbReference type="EMBL" id="KAF8696753.1"/>
    </source>
</evidence>
<evidence type="ECO:0000256" key="1">
    <source>
        <dbReference type="ARBA" id="ARBA00022737"/>
    </source>
</evidence>
<dbReference type="InterPro" id="IPR004146">
    <property type="entry name" value="DC1"/>
</dbReference>
<dbReference type="Gene3D" id="3.30.60.20">
    <property type="match status" value="1"/>
</dbReference>
<dbReference type="Pfam" id="PF03107">
    <property type="entry name" value="C1_2"/>
    <property type="match status" value="2"/>
</dbReference>
<keyword evidence="4" id="KW-1185">Reference proteome</keyword>
<dbReference type="Proteomes" id="UP000636709">
    <property type="component" value="Unassembled WGS sequence"/>
</dbReference>
<gene>
    <name evidence="3" type="ORF">HU200_036384</name>
</gene>
<dbReference type="PANTHER" id="PTHR47841">
    <property type="entry name" value="DIACYLGLYCEROL KINASE THETA-LIKE-RELATED"/>
    <property type="match status" value="1"/>
</dbReference>
<dbReference type="InterPro" id="IPR046349">
    <property type="entry name" value="C1-like_sf"/>
</dbReference>
<reference evidence="3" key="1">
    <citation type="submission" date="2020-07" db="EMBL/GenBank/DDBJ databases">
        <title>Genome sequence and genetic diversity analysis of an under-domesticated orphan crop, white fonio (Digitaria exilis).</title>
        <authorList>
            <person name="Bennetzen J.L."/>
            <person name="Chen S."/>
            <person name="Ma X."/>
            <person name="Wang X."/>
            <person name="Yssel A.E.J."/>
            <person name="Chaluvadi S.R."/>
            <person name="Johnson M."/>
            <person name="Gangashetty P."/>
            <person name="Hamidou F."/>
            <person name="Sanogo M.D."/>
            <person name="Zwaenepoel A."/>
            <person name="Wallace J."/>
            <person name="Van De Peer Y."/>
            <person name="Van Deynze A."/>
        </authorList>
    </citation>
    <scope>NUCLEOTIDE SEQUENCE</scope>
    <source>
        <tissue evidence="3">Leaves</tissue>
    </source>
</reference>
<comment type="caution">
    <text evidence="3">The sequence shown here is derived from an EMBL/GenBank/DDBJ whole genome shotgun (WGS) entry which is preliminary data.</text>
</comment>